<keyword evidence="2" id="KW-1133">Transmembrane helix</keyword>
<dbReference type="InterPro" id="IPR042099">
    <property type="entry name" value="ANL_N_sf"/>
</dbReference>
<dbReference type="Gene3D" id="3.40.50.12780">
    <property type="entry name" value="N-terminal domain of ligase-like"/>
    <property type="match status" value="1"/>
</dbReference>
<keyword evidence="2" id="KW-0472">Membrane</keyword>
<accession>A0ABD1V5B2</accession>
<sequence length="128" mass="14218">MSQPSYLRDPSSKIAFIDSSTGRQLSFSDVWRVVDADTTCLSANMNIHKNNIVLLLSSNSIYFSIVCLSIMSLDAIITTTNYLNTSPKIAKQISISKLVLTFTISQLLPKLADSKLPIVFFDFANSYQ</sequence>
<dbReference type="EMBL" id="JBFOLK010000002">
    <property type="protein sequence ID" value="KAL2532525.1"/>
    <property type="molecule type" value="Genomic_DNA"/>
</dbReference>
<feature type="transmembrane region" description="Helical" evidence="2">
    <location>
        <begin position="61"/>
        <end position="83"/>
    </location>
</feature>
<evidence type="ECO:0000259" key="3">
    <source>
        <dbReference type="Pfam" id="PF00501"/>
    </source>
</evidence>
<comment type="caution">
    <text evidence="4">The sequence shown here is derived from an EMBL/GenBank/DDBJ whole genome shotgun (WGS) entry which is preliminary data.</text>
</comment>
<dbReference type="GO" id="GO:0016874">
    <property type="term" value="F:ligase activity"/>
    <property type="evidence" value="ECO:0007669"/>
    <property type="project" value="UniProtKB-KW"/>
</dbReference>
<dbReference type="SUPFAM" id="SSF56801">
    <property type="entry name" value="Acetyl-CoA synthetase-like"/>
    <property type="match status" value="1"/>
</dbReference>
<evidence type="ECO:0000313" key="4">
    <source>
        <dbReference type="EMBL" id="KAL2532525.1"/>
    </source>
</evidence>
<keyword evidence="2" id="KW-0812">Transmembrane</keyword>
<feature type="domain" description="AMP-dependent synthetase/ligase" evidence="3">
    <location>
        <begin position="10"/>
        <end position="106"/>
    </location>
</feature>
<dbReference type="Proteomes" id="UP001604336">
    <property type="component" value="Unassembled WGS sequence"/>
</dbReference>
<evidence type="ECO:0000256" key="1">
    <source>
        <dbReference type="ARBA" id="ARBA00022598"/>
    </source>
</evidence>
<keyword evidence="1" id="KW-0436">Ligase</keyword>
<dbReference type="PANTHER" id="PTHR24096">
    <property type="entry name" value="LONG-CHAIN-FATTY-ACID--COA LIGASE"/>
    <property type="match status" value="1"/>
</dbReference>
<evidence type="ECO:0000313" key="5">
    <source>
        <dbReference type="Proteomes" id="UP001604336"/>
    </source>
</evidence>
<organism evidence="4 5">
    <name type="scientific">Abeliophyllum distichum</name>
    <dbReference type="NCBI Taxonomy" id="126358"/>
    <lineage>
        <taxon>Eukaryota</taxon>
        <taxon>Viridiplantae</taxon>
        <taxon>Streptophyta</taxon>
        <taxon>Embryophyta</taxon>
        <taxon>Tracheophyta</taxon>
        <taxon>Spermatophyta</taxon>
        <taxon>Magnoliopsida</taxon>
        <taxon>eudicotyledons</taxon>
        <taxon>Gunneridae</taxon>
        <taxon>Pentapetalae</taxon>
        <taxon>asterids</taxon>
        <taxon>lamiids</taxon>
        <taxon>Lamiales</taxon>
        <taxon>Oleaceae</taxon>
        <taxon>Forsythieae</taxon>
        <taxon>Abeliophyllum</taxon>
    </lineage>
</organism>
<dbReference type="AlphaFoldDB" id="A0ABD1V5B2"/>
<evidence type="ECO:0000256" key="2">
    <source>
        <dbReference type="SAM" id="Phobius"/>
    </source>
</evidence>
<keyword evidence="5" id="KW-1185">Reference proteome</keyword>
<protein>
    <submittedName>
        <fullName evidence="4">4-coumarate--CoA ligase-like 5</fullName>
    </submittedName>
</protein>
<dbReference type="PANTHER" id="PTHR24096:SF413">
    <property type="entry name" value="PEROXISOMAL OPC-8:0-COA LIGASE 1"/>
    <property type="match status" value="1"/>
</dbReference>
<reference evidence="5" key="1">
    <citation type="submission" date="2024-07" db="EMBL/GenBank/DDBJ databases">
        <title>Two chromosome-level genome assemblies of Korean endemic species Abeliophyllum distichum and Forsythia ovata (Oleaceae).</title>
        <authorList>
            <person name="Jang H."/>
        </authorList>
    </citation>
    <scope>NUCLEOTIDE SEQUENCE [LARGE SCALE GENOMIC DNA]</scope>
</reference>
<dbReference type="InterPro" id="IPR000873">
    <property type="entry name" value="AMP-dep_synth/lig_dom"/>
</dbReference>
<dbReference type="Pfam" id="PF00501">
    <property type="entry name" value="AMP-binding"/>
    <property type="match status" value="1"/>
</dbReference>
<name>A0ABD1V5B2_9LAMI</name>
<proteinExistence type="predicted"/>
<gene>
    <name evidence="4" type="ORF">Adt_05876</name>
</gene>